<organism evidence="2 3">
    <name type="scientific">Pristionchus fissidentatus</name>
    <dbReference type="NCBI Taxonomy" id="1538716"/>
    <lineage>
        <taxon>Eukaryota</taxon>
        <taxon>Metazoa</taxon>
        <taxon>Ecdysozoa</taxon>
        <taxon>Nematoda</taxon>
        <taxon>Chromadorea</taxon>
        <taxon>Rhabditida</taxon>
        <taxon>Rhabditina</taxon>
        <taxon>Diplogasteromorpha</taxon>
        <taxon>Diplogasteroidea</taxon>
        <taxon>Neodiplogasteridae</taxon>
        <taxon>Pristionchus</taxon>
    </lineage>
</organism>
<proteinExistence type="predicted"/>
<name>A0AAV5WWH8_9BILA</name>
<keyword evidence="1" id="KW-1133">Transmembrane helix</keyword>
<dbReference type="Proteomes" id="UP001432322">
    <property type="component" value="Unassembled WGS sequence"/>
</dbReference>
<evidence type="ECO:0000256" key="1">
    <source>
        <dbReference type="SAM" id="Phobius"/>
    </source>
</evidence>
<evidence type="ECO:0000313" key="3">
    <source>
        <dbReference type="Proteomes" id="UP001432322"/>
    </source>
</evidence>
<dbReference type="EMBL" id="BTSY01000007">
    <property type="protein sequence ID" value="GMT35387.1"/>
    <property type="molecule type" value="Genomic_DNA"/>
</dbReference>
<feature type="non-terminal residue" evidence="2">
    <location>
        <position position="1"/>
    </location>
</feature>
<keyword evidence="3" id="KW-1185">Reference proteome</keyword>
<gene>
    <name evidence="2" type="ORF">PFISCL1PPCAC_26684</name>
</gene>
<feature type="transmembrane region" description="Helical" evidence="1">
    <location>
        <begin position="51"/>
        <end position="72"/>
    </location>
</feature>
<accession>A0AAV5WWH8</accession>
<evidence type="ECO:0000313" key="2">
    <source>
        <dbReference type="EMBL" id="GMT35387.1"/>
    </source>
</evidence>
<sequence length="74" mass="8231">DDSIELITAGASNLVNLERGLSSKYTKSTPNIPQEVRREEKLICKEKFTRILLITFGLSLFATIGVGIFKLFKG</sequence>
<keyword evidence="1" id="KW-0812">Transmembrane</keyword>
<dbReference type="AlphaFoldDB" id="A0AAV5WWH8"/>
<comment type="caution">
    <text evidence="2">The sequence shown here is derived from an EMBL/GenBank/DDBJ whole genome shotgun (WGS) entry which is preliminary data.</text>
</comment>
<keyword evidence="1" id="KW-0472">Membrane</keyword>
<protein>
    <submittedName>
        <fullName evidence="2">Uncharacterized protein</fullName>
    </submittedName>
</protein>
<reference evidence="2" key="1">
    <citation type="submission" date="2023-10" db="EMBL/GenBank/DDBJ databases">
        <title>Genome assembly of Pristionchus species.</title>
        <authorList>
            <person name="Yoshida K."/>
            <person name="Sommer R.J."/>
        </authorList>
    </citation>
    <scope>NUCLEOTIDE SEQUENCE</scope>
    <source>
        <strain evidence="2">RS5133</strain>
    </source>
</reference>